<dbReference type="GO" id="GO:0005634">
    <property type="term" value="C:nucleus"/>
    <property type="evidence" value="ECO:0007669"/>
    <property type="project" value="TreeGrafter"/>
</dbReference>
<name>A0A4Y2APF4_ARAVE</name>
<dbReference type="EMBL" id="BGPR01081149">
    <property type="protein sequence ID" value="GBL81781.1"/>
    <property type="molecule type" value="Genomic_DNA"/>
</dbReference>
<dbReference type="GO" id="GO:0003677">
    <property type="term" value="F:DNA binding"/>
    <property type="evidence" value="ECO:0007669"/>
    <property type="project" value="UniProtKB-KW"/>
</dbReference>
<evidence type="ECO:0000313" key="3">
    <source>
        <dbReference type="EMBL" id="GBL81781.1"/>
    </source>
</evidence>
<evidence type="ECO:0000313" key="4">
    <source>
        <dbReference type="Proteomes" id="UP000499080"/>
    </source>
</evidence>
<dbReference type="Pfam" id="PF03184">
    <property type="entry name" value="DDE_1"/>
    <property type="match status" value="1"/>
</dbReference>
<dbReference type="PANTHER" id="PTHR19303">
    <property type="entry name" value="TRANSPOSON"/>
    <property type="match status" value="1"/>
</dbReference>
<dbReference type="InterPro" id="IPR004875">
    <property type="entry name" value="DDE_SF_endonuclease_dom"/>
</dbReference>
<accession>A0A4Y2APF4</accession>
<dbReference type="AlphaFoldDB" id="A0A4Y2APF4"/>
<dbReference type="PROSITE" id="PS51253">
    <property type="entry name" value="HTH_CENPB"/>
    <property type="match status" value="1"/>
</dbReference>
<feature type="domain" description="HTH CENPB-type" evidence="2">
    <location>
        <begin position="79"/>
        <end position="157"/>
    </location>
</feature>
<reference evidence="3 4" key="1">
    <citation type="journal article" date="2019" name="Sci. Rep.">
        <title>Orb-weaving spider Araneus ventricosus genome elucidates the spidroin gene catalogue.</title>
        <authorList>
            <person name="Kono N."/>
            <person name="Nakamura H."/>
            <person name="Ohtoshi R."/>
            <person name="Moran D.A.P."/>
            <person name="Shinohara A."/>
            <person name="Yoshida Y."/>
            <person name="Fujiwara M."/>
            <person name="Mori M."/>
            <person name="Tomita M."/>
            <person name="Arakawa K."/>
        </authorList>
    </citation>
    <scope>NUCLEOTIDE SEQUENCE [LARGE SCALE GENOMIC DNA]</scope>
</reference>
<dbReference type="Gene3D" id="3.30.420.10">
    <property type="entry name" value="Ribonuclease H-like superfamily/Ribonuclease H"/>
    <property type="match status" value="1"/>
</dbReference>
<dbReference type="Proteomes" id="UP000499080">
    <property type="component" value="Unassembled WGS sequence"/>
</dbReference>
<dbReference type="InterPro" id="IPR036397">
    <property type="entry name" value="RNaseH_sf"/>
</dbReference>
<gene>
    <name evidence="3" type="ORF">AVEN_231229_1</name>
</gene>
<comment type="caution">
    <text evidence="3">The sequence shown here is derived from an EMBL/GenBank/DDBJ whole genome shotgun (WGS) entry which is preliminary data.</text>
</comment>
<proteinExistence type="predicted"/>
<sequence>MVHSYQRKTDRSNLSEDIIEKAVKDVILNNKSIREAAKHYNLTKSMLHKVNIAKSQCKELNSERNAEEIDVKTTKVIGRNKYRCHQVFADEEQLLSEYFLMSSKIHYGLTFLQARALAFQYAEKLGKAMPSSWNVNECAGIDWMQSFMKRHPRLSLRKPENTSLLRAISFNKKNVGEFFDNLYAVMEKYKFKPERILNFDETGITTVFQSPKVIAQTGKKQVGQAVSGERGELVSFCGIISATGNSIPPVFIFPRVKYKDYFLCDAPTGSLGLATKSGWMTKELFPTVLQHIKEHTRSDIDNPILLLIDNHKSHISIEAITYAKDNGIVLLSFPPHCSHRLQPLDVAVYGAFKGACKVSFNDWLLNHPGKTVSIYNIPSLAAKAYYKSFAPTNILSGFKKTGIFPLNRLAFGEDDFFCSYITDHEYPGCNTTETEDCTVINEDLQENELQDEDHTESLQPTTPESVRPYPKVVFKKKKNLRKKAKSTVYTSMPEKRRIEDMEKNKLIEAKKGKRKKRKILCSKKESEILTKKDVCISSDSESDISKQEDRASELEETRILKPIADTDLIGINDFVLVKFLKKNIVSHYVGRVEAVYGSIDFDVQFLRKKDGQSSTSKDSESFFYPDVKDTSQISRNEIVAKLPLPDIAGTTLRTASQITFNVDMSNYIVK</sequence>
<dbReference type="InterPro" id="IPR006600">
    <property type="entry name" value="HTH_CenpB_DNA-bd_dom"/>
</dbReference>
<keyword evidence="1" id="KW-0238">DNA-binding</keyword>
<keyword evidence="4" id="KW-1185">Reference proteome</keyword>
<dbReference type="OrthoDB" id="6433005at2759"/>
<dbReference type="PANTHER" id="PTHR19303:SF74">
    <property type="entry name" value="POGO TRANSPOSABLE ELEMENT WITH KRAB DOMAIN"/>
    <property type="match status" value="1"/>
</dbReference>
<dbReference type="InterPro" id="IPR050863">
    <property type="entry name" value="CenT-Element_Derived"/>
</dbReference>
<protein>
    <recommendedName>
        <fullName evidence="2">HTH CENPB-type domain-containing protein</fullName>
    </recommendedName>
</protein>
<organism evidence="3 4">
    <name type="scientific">Araneus ventricosus</name>
    <name type="common">Orbweaver spider</name>
    <name type="synonym">Epeira ventricosa</name>
    <dbReference type="NCBI Taxonomy" id="182803"/>
    <lineage>
        <taxon>Eukaryota</taxon>
        <taxon>Metazoa</taxon>
        <taxon>Ecdysozoa</taxon>
        <taxon>Arthropoda</taxon>
        <taxon>Chelicerata</taxon>
        <taxon>Arachnida</taxon>
        <taxon>Araneae</taxon>
        <taxon>Araneomorphae</taxon>
        <taxon>Entelegynae</taxon>
        <taxon>Araneoidea</taxon>
        <taxon>Araneidae</taxon>
        <taxon>Araneus</taxon>
    </lineage>
</organism>
<evidence type="ECO:0000256" key="1">
    <source>
        <dbReference type="ARBA" id="ARBA00023125"/>
    </source>
</evidence>
<evidence type="ECO:0000259" key="2">
    <source>
        <dbReference type="PROSITE" id="PS51253"/>
    </source>
</evidence>